<dbReference type="RefSeq" id="WP_187085153.1">
    <property type="nucleotide sequence ID" value="NZ_JACORU010000017.1"/>
</dbReference>
<gene>
    <name evidence="1" type="ORF">H8R02_28425</name>
</gene>
<keyword evidence="2" id="KW-1185">Reference proteome</keyword>
<dbReference type="Proteomes" id="UP000596827">
    <property type="component" value="Unassembled WGS sequence"/>
</dbReference>
<comment type="caution">
    <text evidence="1">The sequence shown here is derived from an EMBL/GenBank/DDBJ whole genome shotgun (WGS) entry which is preliminary data.</text>
</comment>
<protein>
    <submittedName>
        <fullName evidence="1">Uncharacterized protein</fullName>
    </submittedName>
</protein>
<dbReference type="AlphaFoldDB" id="A0A923MCZ7"/>
<name>A0A923MCZ7_9BURK</name>
<proteinExistence type="predicted"/>
<organism evidence="1 2">
    <name type="scientific">Ramlibacter albus</name>
    <dbReference type="NCBI Taxonomy" id="2079448"/>
    <lineage>
        <taxon>Bacteria</taxon>
        <taxon>Pseudomonadati</taxon>
        <taxon>Pseudomonadota</taxon>
        <taxon>Betaproteobacteria</taxon>
        <taxon>Burkholderiales</taxon>
        <taxon>Comamonadaceae</taxon>
        <taxon>Ramlibacter</taxon>
    </lineage>
</organism>
<evidence type="ECO:0000313" key="2">
    <source>
        <dbReference type="Proteomes" id="UP000596827"/>
    </source>
</evidence>
<reference evidence="1" key="1">
    <citation type="submission" date="2020-08" db="EMBL/GenBank/DDBJ databases">
        <title>Ramlibacter sp. GTP1 16S ribosomal RNA gene genome sequencing and assembly.</title>
        <authorList>
            <person name="Kang M."/>
        </authorList>
    </citation>
    <scope>NUCLEOTIDE SEQUENCE</scope>
    <source>
        <strain evidence="1">GTP1</strain>
    </source>
</reference>
<evidence type="ECO:0000313" key="1">
    <source>
        <dbReference type="EMBL" id="MBC5768420.1"/>
    </source>
</evidence>
<sequence>MRWLTSVHFTPSELISVRWPASSTGSGAVLMPLTVRPVALVMKSVALSPVSGVMPMMASCVSVELLTDSGNGPLVAPVLPASSSTLAS</sequence>
<accession>A0A923MCZ7</accession>
<dbReference type="EMBL" id="JACORU010000017">
    <property type="protein sequence ID" value="MBC5768420.1"/>
    <property type="molecule type" value="Genomic_DNA"/>
</dbReference>